<dbReference type="AlphaFoldDB" id="A0A0N5C302"/>
<feature type="domain" description="DUF7381" evidence="2">
    <location>
        <begin position="2"/>
        <end position="97"/>
    </location>
</feature>
<sequence>MFECKGQTFLTAESMAKKILADLKTKNPLDVCLYNVGFKRRAQVIRNYFKVCEGLASYMKTDAKFVTYYVESPHHQNEYYCHSRKFKAFEAALEFSLIVGKSIKFIPYTAKPAPQPKKFYIETFNGPKYYIRNPSTYQYWKNIWKTCQIICFYEGNFGLTMKLYADELNTYRKFLGIRSLTVSMKLNKLADQHAERMAKNNQLMFDTYSNYYEIVFFSRFGYAMYGMKILFDDVFFAHTNRKGKLPRIDKGFMRLFTPEQRYVGIGFAKNRYGIFVCIKYSAML</sequence>
<name>A0A0N5C302_STREA</name>
<organism evidence="3 4">
    <name type="scientific">Strongyloides papillosus</name>
    <name type="common">Intestinal threadworm</name>
    <dbReference type="NCBI Taxonomy" id="174720"/>
    <lineage>
        <taxon>Eukaryota</taxon>
        <taxon>Metazoa</taxon>
        <taxon>Ecdysozoa</taxon>
        <taxon>Nematoda</taxon>
        <taxon>Chromadorea</taxon>
        <taxon>Rhabditida</taxon>
        <taxon>Tylenchina</taxon>
        <taxon>Panagrolaimomorpha</taxon>
        <taxon>Strongyloidoidea</taxon>
        <taxon>Strongyloididae</taxon>
        <taxon>Strongyloides</taxon>
    </lineage>
</organism>
<dbReference type="SUPFAM" id="SSF55797">
    <property type="entry name" value="PR-1-like"/>
    <property type="match status" value="1"/>
</dbReference>
<accession>A0A0N5C302</accession>
<dbReference type="Pfam" id="PF00188">
    <property type="entry name" value="CAP"/>
    <property type="match status" value="1"/>
</dbReference>
<dbReference type="Gene3D" id="3.40.33.10">
    <property type="entry name" value="CAP"/>
    <property type="match status" value="1"/>
</dbReference>
<keyword evidence="3" id="KW-1185">Reference proteome</keyword>
<evidence type="ECO:0000259" key="1">
    <source>
        <dbReference type="Pfam" id="PF00188"/>
    </source>
</evidence>
<dbReference type="Proteomes" id="UP000046392">
    <property type="component" value="Unplaced"/>
</dbReference>
<feature type="domain" description="SCP" evidence="1">
    <location>
        <begin position="166"/>
        <end position="277"/>
    </location>
</feature>
<dbReference type="InterPro" id="IPR055805">
    <property type="entry name" value="DUF7381"/>
</dbReference>
<evidence type="ECO:0000259" key="2">
    <source>
        <dbReference type="Pfam" id="PF24100"/>
    </source>
</evidence>
<reference evidence="4" key="1">
    <citation type="submission" date="2017-02" db="UniProtKB">
        <authorList>
            <consortium name="WormBaseParasite"/>
        </authorList>
    </citation>
    <scope>IDENTIFICATION</scope>
</reference>
<dbReference type="WBParaSite" id="SPAL_0001235700.1">
    <property type="protein sequence ID" value="SPAL_0001235700.1"/>
    <property type="gene ID" value="SPAL_0001235700"/>
</dbReference>
<dbReference type="InterPro" id="IPR014044">
    <property type="entry name" value="CAP_dom"/>
</dbReference>
<evidence type="ECO:0000313" key="4">
    <source>
        <dbReference type="WBParaSite" id="SPAL_0001235700.1"/>
    </source>
</evidence>
<dbReference type="Pfam" id="PF24100">
    <property type="entry name" value="DUF7381"/>
    <property type="match status" value="1"/>
</dbReference>
<evidence type="ECO:0000313" key="3">
    <source>
        <dbReference type="Proteomes" id="UP000046392"/>
    </source>
</evidence>
<dbReference type="InterPro" id="IPR035940">
    <property type="entry name" value="CAP_sf"/>
</dbReference>
<protein>
    <submittedName>
        <fullName evidence="4">SCP domain-containing protein</fullName>
    </submittedName>
</protein>
<proteinExistence type="predicted"/>